<gene>
    <name evidence="9" type="ORF">ACFQE0_15930</name>
</gene>
<comment type="caution">
    <text evidence="9">The sequence shown here is derived from an EMBL/GenBank/DDBJ whole genome shotgun (WGS) entry which is preliminary data.</text>
</comment>
<dbReference type="InterPro" id="IPR036890">
    <property type="entry name" value="HATPase_C_sf"/>
</dbReference>
<dbReference type="Proteomes" id="UP001596292">
    <property type="component" value="Unassembled WGS sequence"/>
</dbReference>
<dbReference type="EMBL" id="JBHSWN010000001">
    <property type="protein sequence ID" value="MFC6790971.1"/>
    <property type="molecule type" value="Genomic_DNA"/>
</dbReference>
<keyword evidence="6 9" id="KW-0418">Kinase</keyword>
<keyword evidence="7" id="KW-0067">ATP-binding</keyword>
<comment type="catalytic activity">
    <reaction evidence="1">
        <text>ATP + protein L-histidine = ADP + protein N-phospho-L-histidine.</text>
        <dbReference type="EC" id="2.7.13.3"/>
    </reaction>
</comment>
<evidence type="ECO:0000256" key="7">
    <source>
        <dbReference type="ARBA" id="ARBA00022840"/>
    </source>
</evidence>
<dbReference type="Gene3D" id="3.30.565.10">
    <property type="entry name" value="Histidine kinase-like ATPase, C-terminal domain"/>
    <property type="match status" value="1"/>
</dbReference>
<evidence type="ECO:0000256" key="1">
    <source>
        <dbReference type="ARBA" id="ARBA00000085"/>
    </source>
</evidence>
<keyword evidence="10" id="KW-1185">Reference proteome</keyword>
<evidence type="ECO:0000256" key="4">
    <source>
        <dbReference type="ARBA" id="ARBA00022679"/>
    </source>
</evidence>
<dbReference type="GO" id="GO:0004673">
    <property type="term" value="F:protein histidine kinase activity"/>
    <property type="evidence" value="ECO:0007669"/>
    <property type="project" value="UniProtKB-EC"/>
</dbReference>
<name>A0ABW2BLJ9_9HYPH</name>
<keyword evidence="3" id="KW-0597">Phosphoprotein</keyword>
<evidence type="ECO:0000256" key="3">
    <source>
        <dbReference type="ARBA" id="ARBA00022553"/>
    </source>
</evidence>
<keyword evidence="5" id="KW-0547">Nucleotide-binding</keyword>
<evidence type="ECO:0000313" key="10">
    <source>
        <dbReference type="Proteomes" id="UP001596292"/>
    </source>
</evidence>
<dbReference type="RefSeq" id="WP_378971351.1">
    <property type="nucleotide sequence ID" value="NZ_JBHSWN010000001.1"/>
</dbReference>
<organism evidence="9 10">
    <name type="scientific">Methylobacterium komagatae</name>
    <dbReference type="NCBI Taxonomy" id="374425"/>
    <lineage>
        <taxon>Bacteria</taxon>
        <taxon>Pseudomonadati</taxon>
        <taxon>Pseudomonadota</taxon>
        <taxon>Alphaproteobacteria</taxon>
        <taxon>Hyphomicrobiales</taxon>
        <taxon>Methylobacteriaceae</taxon>
        <taxon>Methylobacterium</taxon>
    </lineage>
</organism>
<dbReference type="InterPro" id="IPR011102">
    <property type="entry name" value="Sig_transdc_His_kinase_HWE"/>
</dbReference>
<evidence type="ECO:0000313" key="9">
    <source>
        <dbReference type="EMBL" id="MFC6790971.1"/>
    </source>
</evidence>
<reference evidence="10" key="1">
    <citation type="journal article" date="2019" name="Int. J. Syst. Evol. Microbiol.">
        <title>The Global Catalogue of Microorganisms (GCM) 10K type strain sequencing project: providing services to taxonomists for standard genome sequencing and annotation.</title>
        <authorList>
            <consortium name="The Broad Institute Genomics Platform"/>
            <consortium name="The Broad Institute Genome Sequencing Center for Infectious Disease"/>
            <person name="Wu L."/>
            <person name="Ma J."/>
        </authorList>
    </citation>
    <scope>NUCLEOTIDE SEQUENCE [LARGE SCALE GENOMIC DNA]</scope>
    <source>
        <strain evidence="10">CCUG 48316</strain>
    </source>
</reference>
<evidence type="ECO:0000256" key="6">
    <source>
        <dbReference type="ARBA" id="ARBA00022777"/>
    </source>
</evidence>
<dbReference type="EC" id="2.7.13.3" evidence="2"/>
<accession>A0ABW2BLJ9</accession>
<dbReference type="SMART" id="SM00911">
    <property type="entry name" value="HWE_HK"/>
    <property type="match status" value="1"/>
</dbReference>
<protein>
    <recommendedName>
        <fullName evidence="2">histidine kinase</fullName>
        <ecNumber evidence="2">2.7.13.3</ecNumber>
    </recommendedName>
</protein>
<dbReference type="Pfam" id="PF07536">
    <property type="entry name" value="HWE_HK"/>
    <property type="match status" value="1"/>
</dbReference>
<keyword evidence="4 9" id="KW-0808">Transferase</keyword>
<evidence type="ECO:0000256" key="2">
    <source>
        <dbReference type="ARBA" id="ARBA00012438"/>
    </source>
</evidence>
<dbReference type="PANTHER" id="PTHR41523">
    <property type="entry name" value="TWO-COMPONENT SYSTEM SENSOR PROTEIN"/>
    <property type="match status" value="1"/>
</dbReference>
<proteinExistence type="predicted"/>
<feature type="domain" description="Signal transduction histidine kinase HWE region" evidence="8">
    <location>
        <begin position="1"/>
        <end position="77"/>
    </location>
</feature>
<evidence type="ECO:0000259" key="8">
    <source>
        <dbReference type="SMART" id="SM00911"/>
    </source>
</evidence>
<sequence>MKNLLAMVQAIAASTLRGATDIDAAREVLGSRLVALGKAHDVLLGGAAESASLLAVVREGVGVQESAGRRVAFEGPDVEIGGKAALSLALTLHELTTNAVKYGSLSVPDGAVTVTASLVGTEDAPRLRIAWTERGGPPVMPPSRKGFGSRLIERGLTAQVNANLSLDYRPEGVVCVVEAALADFQSVA</sequence>
<evidence type="ECO:0000256" key="5">
    <source>
        <dbReference type="ARBA" id="ARBA00022741"/>
    </source>
</evidence>
<dbReference type="PANTHER" id="PTHR41523:SF7">
    <property type="entry name" value="HISTIDINE KINASE"/>
    <property type="match status" value="1"/>
</dbReference>